<dbReference type="Gene3D" id="1.20.1430.10">
    <property type="entry name" value="Families 57/38 glycoside transferase, middle domain"/>
    <property type="match status" value="1"/>
</dbReference>
<sequence>MPKGYLSFVLHAHLPFVRHPEFEQFLEELWLFEAITETYIPLLERFDALERDGVPWGLTISISPSLLAMLEDELLRARYARRMRVLIELTEREQERLKDDPHFSYLAKWYNDFFKRTLKYFEDCGGRISQRFRALHEKGNLEVISCVGTHGFMPHLSANPATMEGQLENGFAYFESVMGFPANGAWLPECAYYPGLDERLRKYGIRFFCTETAGIEHSNPAPVYGVHAPLFTPSGVAAFGRDHGCTKQVWSAESGFPGDGNYREFYRDIGHELDFEYLRKFLPGDVRSDTGIKYHRITGPGYQKAGYDPESARKKADQHASQFLFQRVSHIDYLESAMEVAPVIVAPFDAELFGHWWFEGPTWVDYVLRKAAYDQHSLETISLGKYLDRNPVHQTAYPATSSWGHKGHFEYWLNGANDWMFDQVTACGDRMVKVAKKFAGQKTVKKLTERALKQCARELVLAQSSDWPFIVSNGTSAQYAERRVRDHCSRLQYLANALDNDTVDAKELESLELMDNIFPDINWRIYAA</sequence>
<feature type="binding site" evidence="4">
    <location>
        <position position="258"/>
    </location>
    <ligand>
        <name>substrate</name>
    </ligand>
</feature>
<dbReference type="InterPro" id="IPR015293">
    <property type="entry name" value="BE_C"/>
</dbReference>
<dbReference type="PANTHER" id="PTHR41695">
    <property type="entry name" value="1,4-ALPHA-GLUCAN BRANCHING ENZYME RV3031-RELATED"/>
    <property type="match status" value="1"/>
</dbReference>
<dbReference type="Gene3D" id="3.20.110.10">
    <property type="entry name" value="Glycoside hydrolase 38, N terminal domain"/>
    <property type="match status" value="1"/>
</dbReference>
<dbReference type="GO" id="GO:0016787">
    <property type="term" value="F:hydrolase activity"/>
    <property type="evidence" value="ECO:0007669"/>
    <property type="project" value="UniProtKB-KW"/>
</dbReference>
<dbReference type="EMBL" id="BMXG01000021">
    <property type="protein sequence ID" value="GHC09293.1"/>
    <property type="molecule type" value="Genomic_DNA"/>
</dbReference>
<dbReference type="RefSeq" id="WP_189516347.1">
    <property type="nucleotide sequence ID" value="NZ_BMXG01000021.1"/>
</dbReference>
<comment type="similarity">
    <text evidence="1 5">Belongs to the glycosyl hydrolase 57 family.</text>
</comment>
<dbReference type="GO" id="GO:0003844">
    <property type="term" value="F:1,4-alpha-glucan branching enzyme activity"/>
    <property type="evidence" value="ECO:0007669"/>
    <property type="project" value="InterPro"/>
</dbReference>
<dbReference type="InterPro" id="IPR004300">
    <property type="entry name" value="Glyco_hydro_57_N"/>
</dbReference>
<dbReference type="AlphaFoldDB" id="A0A8J3DE35"/>
<feature type="domain" description="Glycoside hydrolase family 57 N-terminal" evidence="6">
    <location>
        <begin position="7"/>
        <end position="281"/>
    </location>
</feature>
<dbReference type="InterPro" id="IPR028995">
    <property type="entry name" value="Glyco_hydro_57/38_cen_sf"/>
</dbReference>
<dbReference type="Proteomes" id="UP000642829">
    <property type="component" value="Unassembled WGS sequence"/>
</dbReference>
<feature type="binding site" evidence="4">
    <location>
        <position position="241"/>
    </location>
    <ligand>
        <name>substrate</name>
    </ligand>
</feature>
<proteinExistence type="inferred from homology"/>
<gene>
    <name evidence="8" type="ORF">GCM10007047_28100</name>
</gene>
<evidence type="ECO:0000256" key="5">
    <source>
        <dbReference type="RuleBase" id="RU361196"/>
    </source>
</evidence>
<evidence type="ECO:0000313" key="9">
    <source>
        <dbReference type="Proteomes" id="UP000642829"/>
    </source>
</evidence>
<feature type="binding site" evidence="4">
    <location>
        <position position="403"/>
    </location>
    <ligand>
        <name>substrate</name>
    </ligand>
</feature>
<dbReference type="GO" id="GO:0005576">
    <property type="term" value="C:extracellular region"/>
    <property type="evidence" value="ECO:0007669"/>
    <property type="project" value="TreeGrafter"/>
</dbReference>
<dbReference type="CDD" id="cd10792">
    <property type="entry name" value="GH57N_AmyC_like"/>
    <property type="match status" value="1"/>
</dbReference>
<keyword evidence="2 5" id="KW-0119">Carbohydrate metabolism</keyword>
<reference evidence="8" key="1">
    <citation type="journal article" date="2014" name="Int. J. Syst. Evol. Microbiol.">
        <title>Complete genome sequence of Corynebacterium casei LMG S-19264T (=DSM 44701T), isolated from a smear-ripened cheese.</title>
        <authorList>
            <consortium name="US DOE Joint Genome Institute (JGI-PGF)"/>
            <person name="Walter F."/>
            <person name="Albersmeier A."/>
            <person name="Kalinowski J."/>
            <person name="Ruckert C."/>
        </authorList>
    </citation>
    <scope>NUCLEOTIDE SEQUENCE</scope>
    <source>
        <strain evidence="8">KCTC 12870</strain>
    </source>
</reference>
<evidence type="ECO:0000259" key="6">
    <source>
        <dbReference type="Pfam" id="PF03065"/>
    </source>
</evidence>
<feature type="active site" description="Proton donor" evidence="3">
    <location>
        <position position="349"/>
    </location>
</feature>
<name>A0A8J3DE35_9BACT</name>
<evidence type="ECO:0000256" key="4">
    <source>
        <dbReference type="PIRSR" id="PIRSR640042-2"/>
    </source>
</evidence>
<accession>A0A8J3DE35</accession>
<dbReference type="PANTHER" id="PTHR41695:SF1">
    <property type="entry name" value="1,4-ALPHA-GLUCAN BRANCHING ENZYME TK1436"/>
    <property type="match status" value="1"/>
</dbReference>
<evidence type="ECO:0000259" key="7">
    <source>
        <dbReference type="Pfam" id="PF09210"/>
    </source>
</evidence>
<feature type="active site" description="Nucleophile" evidence="3">
    <location>
        <position position="189"/>
    </location>
</feature>
<organism evidence="8 9">
    <name type="scientific">Cerasicoccus arenae</name>
    <dbReference type="NCBI Taxonomy" id="424488"/>
    <lineage>
        <taxon>Bacteria</taxon>
        <taxon>Pseudomonadati</taxon>
        <taxon>Verrucomicrobiota</taxon>
        <taxon>Opitutia</taxon>
        <taxon>Puniceicoccales</taxon>
        <taxon>Cerasicoccaceae</taxon>
        <taxon>Cerasicoccus</taxon>
    </lineage>
</organism>
<feature type="binding site" evidence="4">
    <location>
        <position position="466"/>
    </location>
    <ligand>
        <name>substrate</name>
    </ligand>
</feature>
<evidence type="ECO:0000313" key="8">
    <source>
        <dbReference type="EMBL" id="GHC09293.1"/>
    </source>
</evidence>
<feature type="domain" description="1,4-alpha-glucan branching enzyme C-terminal" evidence="7">
    <location>
        <begin position="426"/>
        <end position="526"/>
    </location>
</feature>
<comment type="caution">
    <text evidence="8">The sequence shown here is derived from an EMBL/GenBank/DDBJ whole genome shotgun (WGS) entry which is preliminary data.</text>
</comment>
<evidence type="ECO:0000256" key="2">
    <source>
        <dbReference type="ARBA" id="ARBA00023277"/>
    </source>
</evidence>
<dbReference type="Pfam" id="PF03065">
    <property type="entry name" value="Glyco_hydro_57"/>
    <property type="match status" value="1"/>
</dbReference>
<protein>
    <submittedName>
        <fullName evidence="8">Glycoside hydrolase</fullName>
    </submittedName>
</protein>
<dbReference type="SUPFAM" id="SSF88688">
    <property type="entry name" value="Families 57/38 glycoside transferase middle domain"/>
    <property type="match status" value="1"/>
</dbReference>
<dbReference type="InterPro" id="IPR027291">
    <property type="entry name" value="Glyco_hydro_38_N_sf"/>
</dbReference>
<dbReference type="InterPro" id="IPR040042">
    <property type="entry name" value="Branching_enz_MT3115-like"/>
</dbReference>
<dbReference type="InterPro" id="IPR011330">
    <property type="entry name" value="Glyco_hydro/deAcase_b/a-brl"/>
</dbReference>
<dbReference type="Pfam" id="PF09210">
    <property type="entry name" value="BE_C"/>
    <property type="match status" value="1"/>
</dbReference>
<evidence type="ECO:0000256" key="1">
    <source>
        <dbReference type="ARBA" id="ARBA00006821"/>
    </source>
</evidence>
<dbReference type="SUPFAM" id="SSF88713">
    <property type="entry name" value="Glycoside hydrolase/deacetylase"/>
    <property type="match status" value="1"/>
</dbReference>
<evidence type="ECO:0000256" key="3">
    <source>
        <dbReference type="PIRSR" id="PIRSR640042-1"/>
    </source>
</evidence>
<reference evidence="8" key="2">
    <citation type="submission" date="2020-09" db="EMBL/GenBank/DDBJ databases">
        <authorList>
            <person name="Sun Q."/>
            <person name="Kim S."/>
        </authorList>
    </citation>
    <scope>NUCLEOTIDE SEQUENCE</scope>
    <source>
        <strain evidence="8">KCTC 12870</strain>
    </source>
</reference>
<dbReference type="InterPro" id="IPR037090">
    <property type="entry name" value="57_glycoside_trans_central"/>
</dbReference>
<dbReference type="GO" id="GO:0030979">
    <property type="term" value="P:alpha-glucan biosynthetic process"/>
    <property type="evidence" value="ECO:0007669"/>
    <property type="project" value="InterPro"/>
</dbReference>
<keyword evidence="8" id="KW-0378">Hydrolase</keyword>
<keyword evidence="9" id="KW-1185">Reference proteome</keyword>